<organism evidence="12 13">
    <name type="scientific">Bythopirellula polymerisocia</name>
    <dbReference type="NCBI Taxonomy" id="2528003"/>
    <lineage>
        <taxon>Bacteria</taxon>
        <taxon>Pseudomonadati</taxon>
        <taxon>Planctomycetota</taxon>
        <taxon>Planctomycetia</taxon>
        <taxon>Pirellulales</taxon>
        <taxon>Lacipirellulaceae</taxon>
        <taxon>Bythopirellula</taxon>
    </lineage>
</organism>
<dbReference type="GO" id="GO:0006633">
    <property type="term" value="P:fatty acid biosynthetic process"/>
    <property type="evidence" value="ECO:0007669"/>
    <property type="project" value="UniProtKB-KW"/>
</dbReference>
<keyword evidence="3 8" id="KW-0444">Lipid biosynthesis</keyword>
<evidence type="ECO:0000256" key="9">
    <source>
        <dbReference type="PIRSR" id="PIRSR000094-1"/>
    </source>
</evidence>
<dbReference type="Gene3D" id="3.40.50.720">
    <property type="entry name" value="NAD(P)-binding Rossmann-like Domain"/>
    <property type="match status" value="1"/>
</dbReference>
<dbReference type="CDD" id="cd05372">
    <property type="entry name" value="ENR_SDR"/>
    <property type="match status" value="1"/>
</dbReference>
<dbReference type="PRINTS" id="PR00081">
    <property type="entry name" value="GDHRDH"/>
</dbReference>
<feature type="active site" description="Proton acceptor" evidence="9">
    <location>
        <position position="146"/>
    </location>
</feature>
<keyword evidence="13" id="KW-1185">Reference proteome</keyword>
<dbReference type="RefSeq" id="WP_146451988.1">
    <property type="nucleotide sequence ID" value="NZ_SJPS01000005.1"/>
</dbReference>
<feature type="binding site" evidence="11">
    <location>
        <begin position="65"/>
        <end position="66"/>
    </location>
    <ligand>
        <name>NAD(+)</name>
        <dbReference type="ChEBI" id="CHEBI:57540"/>
    </ligand>
</feature>
<accession>A0A5C6CN55</accession>
<evidence type="ECO:0000313" key="12">
    <source>
        <dbReference type="EMBL" id="TWU24781.1"/>
    </source>
</evidence>
<comment type="catalytic activity">
    <reaction evidence="8">
        <text>a 2,3-saturated acyl-[ACP] + NAD(+) = a (2E)-enoyl-[ACP] + NADH + H(+)</text>
        <dbReference type="Rhea" id="RHEA:10240"/>
        <dbReference type="Rhea" id="RHEA-COMP:9925"/>
        <dbReference type="Rhea" id="RHEA-COMP:9926"/>
        <dbReference type="ChEBI" id="CHEBI:15378"/>
        <dbReference type="ChEBI" id="CHEBI:57540"/>
        <dbReference type="ChEBI" id="CHEBI:57945"/>
        <dbReference type="ChEBI" id="CHEBI:78784"/>
        <dbReference type="ChEBI" id="CHEBI:78785"/>
        <dbReference type="EC" id="1.3.1.9"/>
    </reaction>
</comment>
<protein>
    <recommendedName>
        <fullName evidence="8">Enoyl-[acyl-carrier-protein] reductase [NADH]</fullName>
        <ecNumber evidence="8">1.3.1.9</ecNumber>
    </recommendedName>
</protein>
<dbReference type="Pfam" id="PF13561">
    <property type="entry name" value="adh_short_C2"/>
    <property type="match status" value="1"/>
</dbReference>
<dbReference type="Gene3D" id="1.10.8.400">
    <property type="entry name" value="Enoyl acyl carrier protein reductase"/>
    <property type="match status" value="1"/>
</dbReference>
<reference evidence="12 13" key="1">
    <citation type="submission" date="2019-02" db="EMBL/GenBank/DDBJ databases">
        <title>Deep-cultivation of Planctomycetes and their phenomic and genomic characterization uncovers novel biology.</title>
        <authorList>
            <person name="Wiegand S."/>
            <person name="Jogler M."/>
            <person name="Boedeker C."/>
            <person name="Pinto D."/>
            <person name="Vollmers J."/>
            <person name="Rivas-Marin E."/>
            <person name="Kohn T."/>
            <person name="Peeters S.H."/>
            <person name="Heuer A."/>
            <person name="Rast P."/>
            <person name="Oberbeckmann S."/>
            <person name="Bunk B."/>
            <person name="Jeske O."/>
            <person name="Meyerdierks A."/>
            <person name="Storesund J.E."/>
            <person name="Kallscheuer N."/>
            <person name="Luecker S."/>
            <person name="Lage O.M."/>
            <person name="Pohl T."/>
            <person name="Merkel B.J."/>
            <person name="Hornburger P."/>
            <person name="Mueller R.-W."/>
            <person name="Bruemmer F."/>
            <person name="Labrenz M."/>
            <person name="Spormann A.M."/>
            <person name="Op Den Camp H."/>
            <person name="Overmann J."/>
            <person name="Amann R."/>
            <person name="Jetten M.S.M."/>
            <person name="Mascher T."/>
            <person name="Medema M.H."/>
            <person name="Devos D.P."/>
            <person name="Kaster A.-K."/>
            <person name="Ovreas L."/>
            <person name="Rohde M."/>
            <person name="Galperin M.Y."/>
            <person name="Jogler C."/>
        </authorList>
    </citation>
    <scope>NUCLEOTIDE SEQUENCE [LARGE SCALE GENOMIC DNA]</scope>
    <source>
        <strain evidence="12 13">Pla144</strain>
    </source>
</reference>
<comment type="pathway">
    <text evidence="1">Lipid metabolism; fatty acid biosynthesis.</text>
</comment>
<keyword evidence="7 8" id="KW-0275">Fatty acid biosynthesis</keyword>
<dbReference type="PANTHER" id="PTHR43159:SF2">
    <property type="entry name" value="ENOYL-[ACYL-CARRIER-PROTEIN] REDUCTASE [NADH], CHLOROPLASTIC"/>
    <property type="match status" value="1"/>
</dbReference>
<dbReference type="EMBL" id="SJPS01000005">
    <property type="protein sequence ID" value="TWU24781.1"/>
    <property type="molecule type" value="Genomic_DNA"/>
</dbReference>
<dbReference type="PANTHER" id="PTHR43159">
    <property type="entry name" value="ENOYL-[ACYL-CARRIER-PROTEIN] REDUCTASE"/>
    <property type="match status" value="1"/>
</dbReference>
<dbReference type="PIRSF" id="PIRSF000094">
    <property type="entry name" value="Enoyl-ACP_rdct"/>
    <property type="match status" value="1"/>
</dbReference>
<keyword evidence="6" id="KW-0443">Lipid metabolism</keyword>
<dbReference type="Proteomes" id="UP000318437">
    <property type="component" value="Unassembled WGS sequence"/>
</dbReference>
<dbReference type="EC" id="1.3.1.9" evidence="8"/>
<proteinExistence type="inferred from homology"/>
<feature type="active site" description="Proton acceptor" evidence="9">
    <location>
        <position position="156"/>
    </location>
</feature>
<evidence type="ECO:0000256" key="11">
    <source>
        <dbReference type="PIRSR" id="PIRSR000094-3"/>
    </source>
</evidence>
<name>A0A5C6CN55_9BACT</name>
<gene>
    <name evidence="12" type="primary">fabI_2</name>
    <name evidence="12" type="ORF">Pla144_36670</name>
</gene>
<feature type="binding site" evidence="11">
    <location>
        <position position="93"/>
    </location>
    <ligand>
        <name>NAD(+)</name>
        <dbReference type="ChEBI" id="CHEBI:57540"/>
    </ligand>
</feature>
<comment type="caution">
    <text evidence="12">The sequence shown here is derived from an EMBL/GenBank/DDBJ whole genome shotgun (WGS) entry which is preliminary data.</text>
</comment>
<feature type="binding site" evidence="11">
    <location>
        <position position="14"/>
    </location>
    <ligand>
        <name>NAD(+)</name>
        <dbReference type="ChEBI" id="CHEBI:57540"/>
    </ligand>
</feature>
<feature type="binding site" evidence="11">
    <location>
        <position position="163"/>
    </location>
    <ligand>
        <name>NAD(+)</name>
        <dbReference type="ChEBI" id="CHEBI:57540"/>
    </ligand>
</feature>
<evidence type="ECO:0000256" key="8">
    <source>
        <dbReference type="PIRNR" id="PIRNR000094"/>
    </source>
</evidence>
<dbReference type="NCBIfam" id="NF005717">
    <property type="entry name" value="PRK07533.1"/>
    <property type="match status" value="1"/>
</dbReference>
<evidence type="ECO:0000256" key="10">
    <source>
        <dbReference type="PIRSR" id="PIRSR000094-2"/>
    </source>
</evidence>
<evidence type="ECO:0000256" key="1">
    <source>
        <dbReference type="ARBA" id="ARBA00005194"/>
    </source>
</evidence>
<evidence type="ECO:0000256" key="7">
    <source>
        <dbReference type="ARBA" id="ARBA00023160"/>
    </source>
</evidence>
<evidence type="ECO:0000313" key="13">
    <source>
        <dbReference type="Proteomes" id="UP000318437"/>
    </source>
</evidence>
<dbReference type="SUPFAM" id="SSF51735">
    <property type="entry name" value="NAD(P)-binding Rossmann-fold domains"/>
    <property type="match status" value="1"/>
</dbReference>
<dbReference type="InterPro" id="IPR036291">
    <property type="entry name" value="NAD(P)-bd_dom_sf"/>
</dbReference>
<keyword evidence="5 8" id="KW-0560">Oxidoreductase</keyword>
<evidence type="ECO:0000256" key="2">
    <source>
        <dbReference type="ARBA" id="ARBA00009233"/>
    </source>
</evidence>
<dbReference type="AlphaFoldDB" id="A0A5C6CN55"/>
<keyword evidence="4" id="KW-0276">Fatty acid metabolism</keyword>
<dbReference type="GO" id="GO:0004318">
    <property type="term" value="F:enoyl-[acyl-carrier-protein] reductase (NADH) activity"/>
    <property type="evidence" value="ECO:0007669"/>
    <property type="project" value="UniProtKB-EC"/>
</dbReference>
<dbReference type="InterPro" id="IPR002347">
    <property type="entry name" value="SDR_fam"/>
</dbReference>
<keyword evidence="8 11" id="KW-0520">NAD</keyword>
<evidence type="ECO:0000256" key="6">
    <source>
        <dbReference type="ARBA" id="ARBA00023098"/>
    </source>
</evidence>
<feature type="binding site" evidence="11">
    <location>
        <begin position="192"/>
        <end position="196"/>
    </location>
    <ligand>
        <name>NAD(+)</name>
        <dbReference type="ChEBI" id="CHEBI:57540"/>
    </ligand>
</feature>
<comment type="similarity">
    <text evidence="2 8">Belongs to the short-chain dehydrogenases/reductases (SDR) family. FabI subfamily.</text>
</comment>
<evidence type="ECO:0000256" key="5">
    <source>
        <dbReference type="ARBA" id="ARBA00023002"/>
    </source>
</evidence>
<feature type="binding site" evidence="10">
    <location>
        <position position="96"/>
    </location>
    <ligand>
        <name>substrate</name>
    </ligand>
</feature>
<feature type="binding site" evidence="11">
    <location>
        <begin position="20"/>
        <end position="21"/>
    </location>
    <ligand>
        <name>NAD(+)</name>
        <dbReference type="ChEBI" id="CHEBI:57540"/>
    </ligand>
</feature>
<sequence length="255" mass="27503">MNQLLGGKTGLVVGIANDASIAWGCTKAFRNYGAELAITYLNEKAKQYVQPLAEDVSAPIFLPLDVTQSSQQLALFEAIANTWGRLDFLLHSIAFAPKTDLQGRLTDTSREGFMTAMDISCHSLIRLINSAEPFMKQVGSILTLSYYGATKVVTNYNLMGPVKAALESSVRYLAAELGSEAIRVNALSPGPVKTRAASGLTEFDSLMQEAAEKAPLNQIVTLDQIGEMAAFLVSDKARQVTGQVVYVDAGYNIID</sequence>
<dbReference type="OrthoDB" id="9803628at2"/>
<dbReference type="InterPro" id="IPR014358">
    <property type="entry name" value="Enoyl-ACP_Rdtase_NADH"/>
</dbReference>
<evidence type="ECO:0000256" key="3">
    <source>
        <dbReference type="ARBA" id="ARBA00022516"/>
    </source>
</evidence>
<evidence type="ECO:0000256" key="4">
    <source>
        <dbReference type="ARBA" id="ARBA00022832"/>
    </source>
</evidence>